<reference evidence="7 8" key="1">
    <citation type="submission" date="2018-06" db="EMBL/GenBank/DDBJ databases">
        <authorList>
            <consortium name="Pathogen Informatics"/>
            <person name="Doyle S."/>
        </authorList>
    </citation>
    <scope>NUCLEOTIDE SEQUENCE [LARGE SCALE GENOMIC DNA]</scope>
    <source>
        <strain evidence="7 8">NCTC10376</strain>
    </source>
</reference>
<protein>
    <recommendedName>
        <fullName evidence="5">Fumarate reductase subunit D</fullName>
    </recommendedName>
    <alternativeName>
        <fullName evidence="5">Fumarate reductase 13 kDa hydrophobic protein</fullName>
    </alternativeName>
    <alternativeName>
        <fullName evidence="5">Quinol-fumarate reductase subunit D</fullName>
        <shortName evidence="5">QFR subunit D</shortName>
    </alternativeName>
</protein>
<dbReference type="Proteomes" id="UP000503287">
    <property type="component" value="Chromosome"/>
</dbReference>
<evidence type="ECO:0000313" key="9">
    <source>
        <dbReference type="Proteomes" id="UP000503287"/>
    </source>
</evidence>
<dbReference type="RefSeq" id="WP_023583699.1">
    <property type="nucleotide sequence ID" value="NZ_CABMNT010000002.1"/>
</dbReference>
<organism evidence="7 8">
    <name type="scientific">Proteus vulgaris</name>
    <dbReference type="NCBI Taxonomy" id="585"/>
    <lineage>
        <taxon>Bacteria</taxon>
        <taxon>Pseudomonadati</taxon>
        <taxon>Pseudomonadota</taxon>
        <taxon>Gammaproteobacteria</taxon>
        <taxon>Enterobacterales</taxon>
        <taxon>Morganellaceae</taxon>
        <taxon>Proteus</taxon>
    </lineage>
</organism>
<dbReference type="CDD" id="cd00547">
    <property type="entry name" value="QFR_TypeD_subunitD"/>
    <property type="match status" value="1"/>
</dbReference>
<evidence type="ECO:0000256" key="3">
    <source>
        <dbReference type="ARBA" id="ARBA00022989"/>
    </source>
</evidence>
<dbReference type="GO" id="GO:0045283">
    <property type="term" value="C:fumarate reductase complex"/>
    <property type="evidence" value="ECO:0007669"/>
    <property type="project" value="UniProtKB-UniRule"/>
</dbReference>
<dbReference type="Proteomes" id="UP000254331">
    <property type="component" value="Unassembled WGS sequence"/>
</dbReference>
<dbReference type="OrthoDB" id="9804636at2"/>
<dbReference type="PIRSF" id="PIRSF000179">
    <property type="entry name" value="FrdD"/>
    <property type="match status" value="1"/>
</dbReference>
<comment type="subunit">
    <text evidence="5">Part of an enzyme complex containing four subunits: a flavoprotein (FrdA), an iron-sulfur protein (FrdB), and two hydrophobic anchor proteins (FrdC and FrdD).</text>
</comment>
<dbReference type="SUPFAM" id="SSF81343">
    <property type="entry name" value="Fumarate reductase respiratory complex transmembrane subunits"/>
    <property type="match status" value="1"/>
</dbReference>
<evidence type="ECO:0000313" key="8">
    <source>
        <dbReference type="Proteomes" id="UP000254331"/>
    </source>
</evidence>
<keyword evidence="9" id="KW-1185">Reference proteome</keyword>
<sequence>MNQNQLPKRSDEPIFWGLFGAGGMWSAIVSPAIIILLGILIPMGIAPEAFTYERIMAFSQSIIGRLFLLLMIILPVWCALHRIHHTLHDFKVHVPASKWVFYGGAAIISVLAIIGVFTL</sequence>
<dbReference type="HAMAP" id="MF_00709">
    <property type="entry name" value="Fumarate_red_D"/>
    <property type="match status" value="1"/>
</dbReference>
<proteinExistence type="inferred from homology"/>
<evidence type="ECO:0000256" key="1">
    <source>
        <dbReference type="ARBA" id="ARBA00022475"/>
    </source>
</evidence>
<dbReference type="EMBL" id="CP047344">
    <property type="protein sequence ID" value="QIF92773.1"/>
    <property type="molecule type" value="Genomic_DNA"/>
</dbReference>
<comment type="function">
    <text evidence="5">Two distinct, membrane-bound, FAD-containing enzymes are responsible for the catalysis of fumarate and succinate interconversion; fumarate reductase is used in anaerobic growth, and succinate dehydrogenase is used in aerobic growth. Anchors the catalytic components of the fumarate reductase complex to the cell inner membrane, binds quinones.</text>
</comment>
<comment type="similarity">
    <text evidence="5">Belongs to the FrdD family.</text>
</comment>
<dbReference type="GeneID" id="93395656"/>
<keyword evidence="2 5" id="KW-0812">Transmembrane</keyword>
<feature type="transmembrane region" description="Helical" evidence="5">
    <location>
        <begin position="14"/>
        <end position="41"/>
    </location>
</feature>
<evidence type="ECO:0000313" key="6">
    <source>
        <dbReference type="EMBL" id="QIF92773.1"/>
    </source>
</evidence>
<dbReference type="InterPro" id="IPR003418">
    <property type="entry name" value="Fumarate_red_D"/>
</dbReference>
<dbReference type="GO" id="GO:0000104">
    <property type="term" value="F:succinate dehydrogenase activity"/>
    <property type="evidence" value="ECO:0007669"/>
    <property type="project" value="UniProtKB-UniRule"/>
</dbReference>
<accession>A0A094T9F3</accession>
<dbReference type="GO" id="GO:0006106">
    <property type="term" value="P:fumarate metabolic process"/>
    <property type="evidence" value="ECO:0007669"/>
    <property type="project" value="InterPro"/>
</dbReference>
<reference evidence="6 9" key="2">
    <citation type="submission" date="2020-01" db="EMBL/GenBank/DDBJ databases">
        <title>The genomic epidemiology of tigecycline resistance gene tet(X) variants in a swine farm in China.</title>
        <authorList>
            <person name="Peng K."/>
            <person name="Li R."/>
        </authorList>
    </citation>
    <scope>NUCLEOTIDE SEQUENCE [LARGE SCALE GENOMIC DNA]</scope>
    <source>
        <strain evidence="6 9">ZN3</strain>
    </source>
</reference>
<dbReference type="Gene3D" id="1.20.1300.10">
    <property type="entry name" value="Fumarate reductase/succinate dehydrogenase, transmembrane subunit"/>
    <property type="match status" value="1"/>
</dbReference>
<keyword evidence="4 5" id="KW-0472">Membrane</keyword>
<evidence type="ECO:0000256" key="5">
    <source>
        <dbReference type="HAMAP-Rule" id="MF_00709"/>
    </source>
</evidence>
<dbReference type="InterPro" id="IPR034804">
    <property type="entry name" value="SQR/QFR_C/D"/>
</dbReference>
<feature type="transmembrane region" description="Helical" evidence="5">
    <location>
        <begin position="62"/>
        <end position="84"/>
    </location>
</feature>
<evidence type="ECO:0000256" key="2">
    <source>
        <dbReference type="ARBA" id="ARBA00022692"/>
    </source>
</evidence>
<dbReference type="EMBL" id="UGTW01000001">
    <property type="protein sequence ID" value="SUC15510.1"/>
    <property type="molecule type" value="Genomic_DNA"/>
</dbReference>
<keyword evidence="3 5" id="KW-1133">Transmembrane helix</keyword>
<comment type="subcellular location">
    <subcellularLocation>
        <location evidence="5">Cell membrane</location>
        <topology evidence="5">Multi-pass membrane protein</topology>
    </subcellularLocation>
</comment>
<name>A0A094T9F3_PROVU</name>
<evidence type="ECO:0000313" key="7">
    <source>
        <dbReference type="EMBL" id="SUC15510.1"/>
    </source>
</evidence>
<dbReference type="AlphaFoldDB" id="A0A094T9F3"/>
<gene>
    <name evidence="5 7" type="primary">frdD</name>
    <name evidence="6" type="ORF">GTH24_02230</name>
    <name evidence="7" type="ORF">NCTC10376_01354</name>
</gene>
<dbReference type="GO" id="GO:0005886">
    <property type="term" value="C:plasma membrane"/>
    <property type="evidence" value="ECO:0007669"/>
    <property type="project" value="UniProtKB-SubCell"/>
</dbReference>
<dbReference type="NCBIfam" id="NF003977">
    <property type="entry name" value="PRK05470.1-1"/>
    <property type="match status" value="1"/>
</dbReference>
<feature type="transmembrane region" description="Helical" evidence="5">
    <location>
        <begin position="99"/>
        <end position="118"/>
    </location>
</feature>
<keyword evidence="1 5" id="KW-1003">Cell membrane</keyword>
<dbReference type="HOGENOM" id="CLU_168367_0_0_6"/>
<evidence type="ECO:0000256" key="4">
    <source>
        <dbReference type="ARBA" id="ARBA00023136"/>
    </source>
</evidence>
<dbReference type="Pfam" id="PF02313">
    <property type="entry name" value="Fumarate_red_D"/>
    <property type="match status" value="1"/>
</dbReference>